<comment type="pathway">
    <text evidence="1">Quinol/quinone metabolism; menaquinone biosynthesis.</text>
</comment>
<organism evidence="4 5">
    <name type="scientific">Thermoactinomyces daqus</name>
    <dbReference type="NCBI Taxonomy" id="1329516"/>
    <lineage>
        <taxon>Bacteria</taxon>
        <taxon>Bacillati</taxon>
        <taxon>Bacillota</taxon>
        <taxon>Bacilli</taxon>
        <taxon>Bacillales</taxon>
        <taxon>Thermoactinomycetaceae</taxon>
        <taxon>Thermoactinomyces</taxon>
    </lineage>
</organism>
<dbReference type="GO" id="GO:0019284">
    <property type="term" value="P:L-methionine salvage from S-adenosylmethionine"/>
    <property type="evidence" value="ECO:0007669"/>
    <property type="project" value="TreeGrafter"/>
</dbReference>
<dbReference type="Gene3D" id="3.40.50.1580">
    <property type="entry name" value="Nucleoside phosphorylase domain"/>
    <property type="match status" value="1"/>
</dbReference>
<dbReference type="InterPro" id="IPR000845">
    <property type="entry name" value="Nucleoside_phosphorylase_d"/>
</dbReference>
<comment type="caution">
    <text evidence="4">The sequence shown here is derived from an EMBL/GenBank/DDBJ whole genome shotgun (WGS) entry which is preliminary data.</text>
</comment>
<evidence type="ECO:0000313" key="5">
    <source>
        <dbReference type="Proteomes" id="UP000530514"/>
    </source>
</evidence>
<gene>
    <name evidence="1" type="primary">mqnB</name>
    <name evidence="4" type="ORF">H1164_01215</name>
</gene>
<proteinExistence type="inferred from homology"/>
<keyword evidence="1" id="KW-0474">Menaquinone biosynthesis</keyword>
<keyword evidence="4" id="KW-0326">Glycosidase</keyword>
<dbReference type="InterPro" id="IPR035994">
    <property type="entry name" value="Nucleoside_phosphorylase_sf"/>
</dbReference>
<dbReference type="NCBIfam" id="NF006087">
    <property type="entry name" value="PRK08236.1"/>
    <property type="match status" value="1"/>
</dbReference>
<dbReference type="PANTHER" id="PTHR46832">
    <property type="entry name" value="5'-METHYLTHIOADENOSINE/S-ADENOSYLHOMOCYSTEINE NUCLEOSIDASE"/>
    <property type="match status" value="1"/>
</dbReference>
<dbReference type="GO" id="GO:0005829">
    <property type="term" value="C:cytosol"/>
    <property type="evidence" value="ECO:0007669"/>
    <property type="project" value="TreeGrafter"/>
</dbReference>
<dbReference type="AlphaFoldDB" id="A0A7W2AFT7"/>
<feature type="domain" description="Nucleoside phosphorylase" evidence="3">
    <location>
        <begin position="35"/>
        <end position="222"/>
    </location>
</feature>
<dbReference type="GO" id="GO:0008782">
    <property type="term" value="F:adenosylhomocysteine nucleosidase activity"/>
    <property type="evidence" value="ECO:0007669"/>
    <property type="project" value="TreeGrafter"/>
</dbReference>
<dbReference type="GO" id="GO:0009234">
    <property type="term" value="P:menaquinone biosynthetic process"/>
    <property type="evidence" value="ECO:0007669"/>
    <property type="project" value="UniProtKB-UniRule"/>
</dbReference>
<dbReference type="SUPFAM" id="SSF53167">
    <property type="entry name" value="Purine and uridine phosphorylases"/>
    <property type="match status" value="1"/>
</dbReference>
<keyword evidence="5" id="KW-1185">Reference proteome</keyword>
<dbReference type="Proteomes" id="UP000530514">
    <property type="component" value="Unassembled WGS sequence"/>
</dbReference>
<comment type="function">
    <text evidence="1">Catalyzes the hydrolysis of futalosine (FL) to dehypoxanthine futalosine (DHFL) and hypoxanthine, a step in the biosynthesis of menaquinone (MK, vitamin K2).</text>
</comment>
<dbReference type="HAMAP" id="MF_00991">
    <property type="entry name" value="MqnB"/>
    <property type="match status" value="1"/>
</dbReference>
<dbReference type="Pfam" id="PF01048">
    <property type="entry name" value="PNP_UDP_1"/>
    <property type="match status" value="1"/>
</dbReference>
<dbReference type="RefSeq" id="WP_052153881.1">
    <property type="nucleotide sequence ID" value="NZ_JACEIP010000001.1"/>
</dbReference>
<dbReference type="PANTHER" id="PTHR46832:SF2">
    <property type="entry name" value="FUTALOSINE HYDROLASE"/>
    <property type="match status" value="1"/>
</dbReference>
<evidence type="ECO:0000256" key="1">
    <source>
        <dbReference type="HAMAP-Rule" id="MF_00991"/>
    </source>
</evidence>
<dbReference type="GO" id="GO:0009116">
    <property type="term" value="P:nucleoside metabolic process"/>
    <property type="evidence" value="ECO:0007669"/>
    <property type="project" value="InterPro"/>
</dbReference>
<dbReference type="GO" id="GO:0008930">
    <property type="term" value="F:methylthioadenosine nucleosidase activity"/>
    <property type="evidence" value="ECO:0007669"/>
    <property type="project" value="TreeGrafter"/>
</dbReference>
<name>A0A7W2AFT7_9BACL</name>
<protein>
    <recommendedName>
        <fullName evidence="1 2">Futalosine hydrolase</fullName>
        <shortName evidence="1">FL hydrolase</shortName>
        <ecNumber evidence="1 2">3.2.2.26</ecNumber>
    </recommendedName>
    <alternativeName>
        <fullName evidence="1">Futalosine nucleosidase</fullName>
    </alternativeName>
    <alternativeName>
        <fullName evidence="1">Menaquinone biosynthetic enzyme MqnB</fullName>
    </alternativeName>
</protein>
<sequence length="232" mass="23676">MKRNEEGTSVSDKNNQSRAKRVLVVTAVSAEREAVMRGLKGASHVDVLVAGVGPVAAAASTAAALARTEYDLVVSAGIGGGFAGRAEVGTLVVAEEIICADLGAETEEGFCGLDELGFGTARFRVEKGLVLRVTEAVRAAGLPVTAGPVLTVSTVTGTASTAARLAARVPGAAAEGMEGFGVATAARNRGIPVLEIRAISNVVGPRDRSAWRIDEALEKLAATISVLQEVIL</sequence>
<comment type="similarity">
    <text evidence="1">Belongs to the PNP/UDP phosphorylase family. Futalosine hydrolase subfamily.</text>
</comment>
<dbReference type="EMBL" id="JACEIP010000001">
    <property type="protein sequence ID" value="MBA4541527.1"/>
    <property type="molecule type" value="Genomic_DNA"/>
</dbReference>
<accession>A0A7W2AFT7</accession>
<dbReference type="NCBIfam" id="TIGR03664">
    <property type="entry name" value="fut_nucase"/>
    <property type="match status" value="1"/>
</dbReference>
<dbReference type="InterPro" id="IPR019963">
    <property type="entry name" value="FL_hydrolase_MqnB"/>
</dbReference>
<dbReference type="OrthoDB" id="9788270at2"/>
<dbReference type="UniPathway" id="UPA00079"/>
<reference evidence="4 5" key="1">
    <citation type="submission" date="2020-07" db="EMBL/GenBank/DDBJ databases">
        <authorList>
            <person name="Feng H."/>
        </authorList>
    </citation>
    <scope>NUCLEOTIDE SEQUENCE [LARGE SCALE GENOMIC DNA]</scope>
    <source>
        <strain evidence="5">s-11</strain>
    </source>
</reference>
<evidence type="ECO:0000256" key="2">
    <source>
        <dbReference type="NCBIfam" id="TIGR03664"/>
    </source>
</evidence>
<dbReference type="CDD" id="cd17766">
    <property type="entry name" value="futalosine_nucleosidase_MqnB"/>
    <property type="match status" value="1"/>
</dbReference>
<evidence type="ECO:0000259" key="3">
    <source>
        <dbReference type="Pfam" id="PF01048"/>
    </source>
</evidence>
<dbReference type="EC" id="3.2.2.26" evidence="1 2"/>
<evidence type="ECO:0000313" key="4">
    <source>
        <dbReference type="EMBL" id="MBA4541527.1"/>
    </source>
</evidence>
<keyword evidence="1 4" id="KW-0378">Hydrolase</keyword>
<comment type="catalytic activity">
    <reaction evidence="1">
        <text>futalosine + H2O = dehypoxanthine futalosine + hypoxanthine</text>
        <dbReference type="Rhea" id="RHEA:25904"/>
        <dbReference type="ChEBI" id="CHEBI:15377"/>
        <dbReference type="ChEBI" id="CHEBI:17368"/>
        <dbReference type="ChEBI" id="CHEBI:58863"/>
        <dbReference type="ChEBI" id="CHEBI:58864"/>
        <dbReference type="EC" id="3.2.2.26"/>
    </reaction>
</comment>